<dbReference type="InterPro" id="IPR003156">
    <property type="entry name" value="DHHA1_dom"/>
</dbReference>
<evidence type="ECO:0000256" key="5">
    <source>
        <dbReference type="ARBA" id="ARBA00022839"/>
    </source>
</evidence>
<dbReference type="GO" id="GO:0006310">
    <property type="term" value="P:DNA recombination"/>
    <property type="evidence" value="ECO:0007669"/>
    <property type="project" value="InterPro"/>
</dbReference>
<evidence type="ECO:0000313" key="9">
    <source>
        <dbReference type="EMBL" id="PSB02117.1"/>
    </source>
</evidence>
<dbReference type="NCBIfam" id="TIGR00644">
    <property type="entry name" value="recJ"/>
    <property type="match status" value="1"/>
</dbReference>
<dbReference type="InterPro" id="IPR041122">
    <property type="entry name" value="RecJ_OB"/>
</dbReference>
<dbReference type="Pfam" id="PF01368">
    <property type="entry name" value="DHH"/>
    <property type="match status" value="1"/>
</dbReference>
<evidence type="ECO:0000259" key="7">
    <source>
        <dbReference type="Pfam" id="PF02272"/>
    </source>
</evidence>
<feature type="domain" description="DDH" evidence="6">
    <location>
        <begin position="88"/>
        <end position="241"/>
    </location>
</feature>
<dbReference type="OrthoDB" id="9809852at2"/>
<evidence type="ECO:0000259" key="8">
    <source>
        <dbReference type="Pfam" id="PF17768"/>
    </source>
</evidence>
<dbReference type="PANTHER" id="PTHR30255">
    <property type="entry name" value="SINGLE-STRANDED-DNA-SPECIFIC EXONUCLEASE RECJ"/>
    <property type="match status" value="1"/>
</dbReference>
<sequence length="796" mass="89063">MTPSNPEWQIQSPVAVPDEFVEAVRKLHPGIKGSYAAQLLWQRGVRDAQQLAGYLQPDSYQPASPFAFGEEMERAVARLQKAVEDREKIAIWGDFDADGITATSVLWEGLGEFFPQNQQLSYYIPNRLRESHGLNLPGIERLKTQGISLIVTCDTGSTNLAEINYANELGIEIVVTDHHTLPSERPNVAAIVNPRYLPQNHPLHHLSGVAVAYKLVEAMYLSLPHIPQQPLENLLDLVCIGLITDLVQLRGDCRYLAQQGLKRLQKQLQTPSRPGVAELLQLCSRNGDRPTDISFGIGPRINAISRIHGDATFGVELLTSRDSKRCRELAMITETANARRKGLQQDLIKQVKSKLKQVDLSTTYALVLWDEQWSTGVLGLVASQIAQEYGRPTILLSTGMELEGEEDPVSVNTLARGSARSVGNIDLYELVRSQSHLLHRFGGHPFAAGLSLEIDNLPLFTEGINRQLRELSLRNNIKFAPTIYADLICEISELGRDLYDELKLLEPYGMGNPAPQILIKNCRFTNVVNRNIKDLKQQKVQYIKTQMQIWDESSLTGFPAIWWGHYQEEVPEGISDAIAILDYNNYSKQVELRIVAISGSTAETTLSDRDNSETWILDWRDRIGDRDDSTLVLQDYPKNWDDLQVSCHKAIQAQKKLAIAYPPPQTTSPQLVWQQLIGIAKYLSRTGEIATTQALQDKLHLTSSTLHLGLQSLVDLGFQVEFLTPESLIIKLDSHLATLLPNSAFKFITALQEEHFSQTYFHIVPVSTLEAMVQKSEVSASTGSAASQKSEVWRES</sequence>
<dbReference type="InterPro" id="IPR051673">
    <property type="entry name" value="SSDNA_exonuclease_RecJ"/>
</dbReference>
<dbReference type="Gene3D" id="3.90.1640.30">
    <property type="match status" value="1"/>
</dbReference>
<dbReference type="PANTHER" id="PTHR30255:SF2">
    <property type="entry name" value="SINGLE-STRANDED-DNA-SPECIFIC EXONUCLEASE RECJ"/>
    <property type="match status" value="1"/>
</dbReference>
<evidence type="ECO:0000256" key="1">
    <source>
        <dbReference type="ARBA" id="ARBA00005915"/>
    </source>
</evidence>
<dbReference type="EMBL" id="PVWJ01000072">
    <property type="protein sequence ID" value="PSB02117.1"/>
    <property type="molecule type" value="Genomic_DNA"/>
</dbReference>
<reference evidence="9 10" key="1">
    <citation type="submission" date="2018-02" db="EMBL/GenBank/DDBJ databases">
        <authorList>
            <person name="Cohen D.B."/>
            <person name="Kent A.D."/>
        </authorList>
    </citation>
    <scope>NUCLEOTIDE SEQUENCE [LARGE SCALE GENOMIC DNA]</scope>
    <source>
        <strain evidence="9 10">CCAP 1448/3</strain>
    </source>
</reference>
<dbReference type="Gene3D" id="3.10.310.30">
    <property type="match status" value="1"/>
</dbReference>
<comment type="caution">
    <text evidence="9">The sequence shown here is derived from an EMBL/GenBank/DDBJ whole genome shotgun (WGS) entry which is preliminary data.</text>
</comment>
<proteinExistence type="inferred from homology"/>
<protein>
    <recommendedName>
        <fullName evidence="2">Single-stranded-DNA-specific exonuclease RecJ</fullName>
    </recommendedName>
</protein>
<dbReference type="Pfam" id="PF02272">
    <property type="entry name" value="DHHA1"/>
    <property type="match status" value="1"/>
</dbReference>
<gene>
    <name evidence="9" type="primary">recJ</name>
    <name evidence="9" type="ORF">C7B64_14660</name>
</gene>
<keyword evidence="5 9" id="KW-0269">Exonuclease</keyword>
<reference evidence="9 10" key="2">
    <citation type="submission" date="2018-03" db="EMBL/GenBank/DDBJ databases">
        <title>The ancient ancestry and fast evolution of plastids.</title>
        <authorList>
            <person name="Moore K.R."/>
            <person name="Magnabosco C."/>
            <person name="Momper L."/>
            <person name="Gold D.A."/>
            <person name="Bosak T."/>
            <person name="Fournier G.P."/>
        </authorList>
    </citation>
    <scope>NUCLEOTIDE SEQUENCE [LARGE SCALE GENOMIC DNA]</scope>
    <source>
        <strain evidence="9 10">CCAP 1448/3</strain>
    </source>
</reference>
<evidence type="ECO:0000256" key="3">
    <source>
        <dbReference type="ARBA" id="ARBA00022722"/>
    </source>
</evidence>
<evidence type="ECO:0000256" key="2">
    <source>
        <dbReference type="ARBA" id="ARBA00019841"/>
    </source>
</evidence>
<accession>A0A2T1C1T5</accession>
<evidence type="ECO:0000256" key="4">
    <source>
        <dbReference type="ARBA" id="ARBA00022801"/>
    </source>
</evidence>
<dbReference type="AlphaFoldDB" id="A0A2T1C1T5"/>
<organism evidence="9 10">
    <name type="scientific">Merismopedia glauca CCAP 1448/3</name>
    <dbReference type="NCBI Taxonomy" id="1296344"/>
    <lineage>
        <taxon>Bacteria</taxon>
        <taxon>Bacillati</taxon>
        <taxon>Cyanobacteriota</taxon>
        <taxon>Cyanophyceae</taxon>
        <taxon>Synechococcales</taxon>
        <taxon>Merismopediaceae</taxon>
        <taxon>Merismopedia</taxon>
    </lineage>
</organism>
<dbReference type="RefSeq" id="WP_106289409.1">
    <property type="nucleotide sequence ID" value="NZ_CAWNTC010000097.1"/>
</dbReference>
<dbReference type="GO" id="GO:0008409">
    <property type="term" value="F:5'-3' exonuclease activity"/>
    <property type="evidence" value="ECO:0007669"/>
    <property type="project" value="InterPro"/>
</dbReference>
<feature type="domain" description="RecJ OB" evidence="8">
    <location>
        <begin position="486"/>
        <end position="594"/>
    </location>
</feature>
<dbReference type="InterPro" id="IPR038763">
    <property type="entry name" value="DHH_sf"/>
</dbReference>
<name>A0A2T1C1T5_9CYAN</name>
<dbReference type="InterPro" id="IPR004610">
    <property type="entry name" value="RecJ"/>
</dbReference>
<dbReference type="Proteomes" id="UP000238762">
    <property type="component" value="Unassembled WGS sequence"/>
</dbReference>
<dbReference type="InterPro" id="IPR001667">
    <property type="entry name" value="DDH_dom"/>
</dbReference>
<dbReference type="GO" id="GO:0003676">
    <property type="term" value="F:nucleic acid binding"/>
    <property type="evidence" value="ECO:0007669"/>
    <property type="project" value="InterPro"/>
</dbReference>
<comment type="similarity">
    <text evidence="1">Belongs to the RecJ family.</text>
</comment>
<feature type="domain" description="DHHA1" evidence="7">
    <location>
        <begin position="365"/>
        <end position="469"/>
    </location>
</feature>
<keyword evidence="3" id="KW-0540">Nuclease</keyword>
<dbReference type="SUPFAM" id="SSF64182">
    <property type="entry name" value="DHH phosphoesterases"/>
    <property type="match status" value="1"/>
</dbReference>
<keyword evidence="10" id="KW-1185">Reference proteome</keyword>
<dbReference type="Pfam" id="PF17768">
    <property type="entry name" value="RecJ_OB"/>
    <property type="match status" value="1"/>
</dbReference>
<evidence type="ECO:0000313" key="10">
    <source>
        <dbReference type="Proteomes" id="UP000238762"/>
    </source>
</evidence>
<evidence type="ECO:0000259" key="6">
    <source>
        <dbReference type="Pfam" id="PF01368"/>
    </source>
</evidence>
<keyword evidence="4" id="KW-0378">Hydrolase</keyword>
<dbReference type="GO" id="GO:0006281">
    <property type="term" value="P:DNA repair"/>
    <property type="evidence" value="ECO:0007669"/>
    <property type="project" value="InterPro"/>
</dbReference>